<dbReference type="AlphaFoldDB" id="A0A4V3HZF7"/>
<dbReference type="OrthoDB" id="2801014at2"/>
<dbReference type="Proteomes" id="UP000294844">
    <property type="component" value="Unassembled WGS sequence"/>
</dbReference>
<gene>
    <name evidence="2" type="ORF">CCUG60883_01350</name>
    <name evidence="1" type="ORF">CCUG60885_04201</name>
</gene>
<keyword evidence="3" id="KW-1185">Reference proteome</keyword>
<organism evidence="1 4">
    <name type="scientific">Mycobacteroides salmoniphilum</name>
    <dbReference type="NCBI Taxonomy" id="404941"/>
    <lineage>
        <taxon>Bacteria</taxon>
        <taxon>Bacillati</taxon>
        <taxon>Actinomycetota</taxon>
        <taxon>Actinomycetes</taxon>
        <taxon>Mycobacteriales</taxon>
        <taxon>Mycobacteriaceae</taxon>
        <taxon>Mycobacteroides</taxon>
    </lineage>
</organism>
<accession>A0A4V3HZF7</accession>
<dbReference type="Proteomes" id="UP000295685">
    <property type="component" value="Unassembled WGS sequence"/>
</dbReference>
<dbReference type="EMBL" id="PECM01000005">
    <property type="protein sequence ID" value="TEA07317.1"/>
    <property type="molecule type" value="Genomic_DNA"/>
</dbReference>
<evidence type="ECO:0000313" key="2">
    <source>
        <dbReference type="EMBL" id="TEA07317.1"/>
    </source>
</evidence>
<dbReference type="RefSeq" id="WP_134148733.1">
    <property type="nucleotide sequence ID" value="NZ_PECK01000008.1"/>
</dbReference>
<sequence>MSEKLNPSEAQRKAMALALARRVGRESFAQGDLDVVYHQIEAANSVPEGAPVGTIARRPDGEWAAHRTESGWKYVLLSKVGQNPKQDAADSWPVIYDPRAAHVDAVIAATEAYTHSVAAETLGFDPTAQQEPGAES</sequence>
<evidence type="ECO:0000313" key="3">
    <source>
        <dbReference type="Proteomes" id="UP000294844"/>
    </source>
</evidence>
<evidence type="ECO:0000313" key="4">
    <source>
        <dbReference type="Proteomes" id="UP000295685"/>
    </source>
</evidence>
<proteinExistence type="predicted"/>
<reference evidence="3 4" key="1">
    <citation type="journal article" date="2019" name="Sci. Rep.">
        <title>Extended insight into the Mycobacterium chelonae-abscessus complex through whole genome sequencing of Mycobacterium salmoniphilum outbreak and Mycobacterium salmoniphilum-like strains.</title>
        <authorList>
            <person name="Behra P.R.K."/>
            <person name="Das S."/>
            <person name="Pettersson B.M.F."/>
            <person name="Shirreff L."/>
            <person name="DuCote T."/>
            <person name="Jacobsson K.G."/>
            <person name="Ennis D.G."/>
            <person name="Kirsebom L.A."/>
        </authorList>
    </citation>
    <scope>NUCLEOTIDE SEQUENCE [LARGE SCALE GENOMIC DNA]</scope>
    <source>
        <strain evidence="2 3">CCUG 60883</strain>
        <strain evidence="1 4">CCUG 60885</strain>
    </source>
</reference>
<name>A0A4V3HZF7_9MYCO</name>
<comment type="caution">
    <text evidence="1">The sequence shown here is derived from an EMBL/GenBank/DDBJ whole genome shotgun (WGS) entry which is preliminary data.</text>
</comment>
<evidence type="ECO:0000313" key="1">
    <source>
        <dbReference type="EMBL" id="TDZ92087.1"/>
    </source>
</evidence>
<protein>
    <submittedName>
        <fullName evidence="1">Uncharacterized protein</fullName>
    </submittedName>
</protein>
<dbReference type="EMBL" id="PECK01000008">
    <property type="protein sequence ID" value="TDZ92087.1"/>
    <property type="molecule type" value="Genomic_DNA"/>
</dbReference>